<proteinExistence type="predicted"/>
<dbReference type="STRING" id="1385511.GCA_000425225_00128"/>
<keyword evidence="2" id="KW-1185">Reference proteome</keyword>
<sequence length="101" mass="11802">MKRLLDETEVLKIGTKCRLVHPKNRKNAGAIMVFKGKTKDGFYLFYYNNEAIVCYSDTEFIILPTLEELQEVINLTLDLGCKDLFVEYTDQLNNQNYNDVR</sequence>
<gene>
    <name evidence="1" type="ORF">N783_00635</name>
</gene>
<protein>
    <submittedName>
        <fullName evidence="1">Uncharacterized protein</fullName>
    </submittedName>
</protein>
<evidence type="ECO:0000313" key="2">
    <source>
        <dbReference type="Proteomes" id="UP000030403"/>
    </source>
</evidence>
<name>A0A0A5GL45_9BACI</name>
<dbReference type="Proteomes" id="UP000030403">
    <property type="component" value="Unassembled WGS sequence"/>
</dbReference>
<evidence type="ECO:0000313" key="1">
    <source>
        <dbReference type="EMBL" id="KGX91885.1"/>
    </source>
</evidence>
<organism evidence="1 2">
    <name type="scientific">Pontibacillus marinus BH030004 = DSM 16465</name>
    <dbReference type="NCBI Taxonomy" id="1385511"/>
    <lineage>
        <taxon>Bacteria</taxon>
        <taxon>Bacillati</taxon>
        <taxon>Bacillota</taxon>
        <taxon>Bacilli</taxon>
        <taxon>Bacillales</taxon>
        <taxon>Bacillaceae</taxon>
        <taxon>Pontibacillus</taxon>
    </lineage>
</organism>
<accession>A0A0A5GL45</accession>
<reference evidence="1 2" key="1">
    <citation type="submission" date="2013-08" db="EMBL/GenBank/DDBJ databases">
        <authorList>
            <person name="Huang J."/>
            <person name="Wang G."/>
        </authorList>
    </citation>
    <scope>NUCLEOTIDE SEQUENCE [LARGE SCALE GENOMIC DNA]</scope>
    <source>
        <strain evidence="1 2">BH030004</strain>
    </source>
</reference>
<dbReference type="OrthoDB" id="10002872at2"/>
<dbReference type="AlphaFoldDB" id="A0A0A5GL45"/>
<dbReference type="EMBL" id="AVPF01000001">
    <property type="protein sequence ID" value="KGX91885.1"/>
    <property type="molecule type" value="Genomic_DNA"/>
</dbReference>
<dbReference type="RefSeq" id="WP_027445209.1">
    <property type="nucleotide sequence ID" value="NZ_AULJ01000001.1"/>
</dbReference>
<comment type="caution">
    <text evidence="1">The sequence shown here is derived from an EMBL/GenBank/DDBJ whole genome shotgun (WGS) entry which is preliminary data.</text>
</comment>